<dbReference type="GO" id="GO:0050684">
    <property type="term" value="P:regulation of mRNA processing"/>
    <property type="evidence" value="ECO:0007669"/>
    <property type="project" value="TreeGrafter"/>
</dbReference>
<comment type="catalytic activity">
    <reaction evidence="8">
        <text>L-seryl-[protein] + ATP = O-phospho-L-seryl-[protein] + ADP + H(+)</text>
        <dbReference type="Rhea" id="RHEA:17989"/>
        <dbReference type="Rhea" id="RHEA-COMP:9863"/>
        <dbReference type="Rhea" id="RHEA-COMP:11604"/>
        <dbReference type="ChEBI" id="CHEBI:15378"/>
        <dbReference type="ChEBI" id="CHEBI:29999"/>
        <dbReference type="ChEBI" id="CHEBI:30616"/>
        <dbReference type="ChEBI" id="CHEBI:83421"/>
        <dbReference type="ChEBI" id="CHEBI:456216"/>
        <dbReference type="EC" id="2.7.11.1"/>
    </reaction>
</comment>
<evidence type="ECO:0000256" key="5">
    <source>
        <dbReference type="ARBA" id="ARBA00022777"/>
    </source>
</evidence>
<dbReference type="Proteomes" id="UP000095009">
    <property type="component" value="Unassembled WGS sequence"/>
</dbReference>
<feature type="compositionally biased region" description="Basic and acidic residues" evidence="10">
    <location>
        <begin position="71"/>
        <end position="80"/>
    </location>
</feature>
<evidence type="ECO:0000313" key="13">
    <source>
        <dbReference type="Proteomes" id="UP000095009"/>
    </source>
</evidence>
<evidence type="ECO:0000256" key="3">
    <source>
        <dbReference type="ARBA" id="ARBA00022679"/>
    </source>
</evidence>
<keyword evidence="4 9" id="KW-0547">Nucleotide-binding</keyword>
<evidence type="ECO:0000259" key="11">
    <source>
        <dbReference type="PROSITE" id="PS50011"/>
    </source>
</evidence>
<dbReference type="GO" id="GO:0005634">
    <property type="term" value="C:nucleus"/>
    <property type="evidence" value="ECO:0007669"/>
    <property type="project" value="TreeGrafter"/>
</dbReference>
<dbReference type="PANTHER" id="PTHR47634:SF9">
    <property type="entry name" value="PROTEIN KINASE DOMAIN-CONTAINING PROTEIN-RELATED"/>
    <property type="match status" value="1"/>
</dbReference>
<dbReference type="GO" id="GO:0000245">
    <property type="term" value="P:spliceosomal complex assembly"/>
    <property type="evidence" value="ECO:0007669"/>
    <property type="project" value="TreeGrafter"/>
</dbReference>
<feature type="region of interest" description="Disordered" evidence="10">
    <location>
        <begin position="20"/>
        <end position="166"/>
    </location>
</feature>
<feature type="domain" description="Protein kinase" evidence="11">
    <location>
        <begin position="180"/>
        <end position="690"/>
    </location>
</feature>
<keyword evidence="2" id="KW-0723">Serine/threonine-protein kinase</keyword>
<evidence type="ECO:0000256" key="1">
    <source>
        <dbReference type="ARBA" id="ARBA00012513"/>
    </source>
</evidence>
<gene>
    <name evidence="12" type="ORF">NADFUDRAFT_52641</name>
</gene>
<dbReference type="AlphaFoldDB" id="A0A1E3PGG9"/>
<dbReference type="InterPro" id="IPR017441">
    <property type="entry name" value="Protein_kinase_ATP_BS"/>
</dbReference>
<proteinExistence type="predicted"/>
<organism evidence="12 13">
    <name type="scientific">Nadsonia fulvescens var. elongata DSM 6958</name>
    <dbReference type="NCBI Taxonomy" id="857566"/>
    <lineage>
        <taxon>Eukaryota</taxon>
        <taxon>Fungi</taxon>
        <taxon>Dikarya</taxon>
        <taxon>Ascomycota</taxon>
        <taxon>Saccharomycotina</taxon>
        <taxon>Dipodascomycetes</taxon>
        <taxon>Dipodascales</taxon>
        <taxon>Dipodascales incertae sedis</taxon>
        <taxon>Nadsonia</taxon>
    </lineage>
</organism>
<dbReference type="PANTHER" id="PTHR47634">
    <property type="entry name" value="PROTEIN KINASE DOMAIN-CONTAINING PROTEIN-RELATED"/>
    <property type="match status" value="1"/>
</dbReference>
<dbReference type="PROSITE" id="PS50011">
    <property type="entry name" value="PROTEIN_KINASE_DOM"/>
    <property type="match status" value="1"/>
</dbReference>
<dbReference type="EMBL" id="KV454412">
    <property type="protein sequence ID" value="ODQ64314.1"/>
    <property type="molecule type" value="Genomic_DNA"/>
</dbReference>
<keyword evidence="6 9" id="KW-0067">ATP-binding</keyword>
<dbReference type="Gene3D" id="3.30.200.20">
    <property type="entry name" value="Phosphorylase Kinase, domain 1"/>
    <property type="match status" value="1"/>
</dbReference>
<dbReference type="GO" id="GO:0005737">
    <property type="term" value="C:cytoplasm"/>
    <property type="evidence" value="ECO:0007669"/>
    <property type="project" value="TreeGrafter"/>
</dbReference>
<evidence type="ECO:0000256" key="10">
    <source>
        <dbReference type="SAM" id="MobiDB-lite"/>
    </source>
</evidence>
<keyword evidence="5 12" id="KW-0418">Kinase</keyword>
<dbReference type="SMART" id="SM00220">
    <property type="entry name" value="S_TKc"/>
    <property type="match status" value="1"/>
</dbReference>
<evidence type="ECO:0000256" key="4">
    <source>
        <dbReference type="ARBA" id="ARBA00022741"/>
    </source>
</evidence>
<feature type="compositionally biased region" description="Polar residues" evidence="10">
    <location>
        <begin position="88"/>
        <end position="109"/>
    </location>
</feature>
<feature type="compositionally biased region" description="Basic and acidic residues" evidence="10">
    <location>
        <begin position="342"/>
        <end position="351"/>
    </location>
</feature>
<dbReference type="STRING" id="857566.A0A1E3PGG9"/>
<evidence type="ECO:0000256" key="8">
    <source>
        <dbReference type="ARBA" id="ARBA00048679"/>
    </source>
</evidence>
<reference evidence="12 13" key="1">
    <citation type="journal article" date="2016" name="Proc. Natl. Acad. Sci. U.S.A.">
        <title>Comparative genomics of biotechnologically important yeasts.</title>
        <authorList>
            <person name="Riley R."/>
            <person name="Haridas S."/>
            <person name="Wolfe K.H."/>
            <person name="Lopes M.R."/>
            <person name="Hittinger C.T."/>
            <person name="Goeker M."/>
            <person name="Salamov A.A."/>
            <person name="Wisecaver J.H."/>
            <person name="Long T.M."/>
            <person name="Calvey C.H."/>
            <person name="Aerts A.L."/>
            <person name="Barry K.W."/>
            <person name="Choi C."/>
            <person name="Clum A."/>
            <person name="Coughlan A.Y."/>
            <person name="Deshpande S."/>
            <person name="Douglass A.P."/>
            <person name="Hanson S.J."/>
            <person name="Klenk H.-P."/>
            <person name="LaButti K.M."/>
            <person name="Lapidus A."/>
            <person name="Lindquist E.A."/>
            <person name="Lipzen A.M."/>
            <person name="Meier-Kolthoff J.P."/>
            <person name="Ohm R.A."/>
            <person name="Otillar R.P."/>
            <person name="Pangilinan J.L."/>
            <person name="Peng Y."/>
            <person name="Rokas A."/>
            <person name="Rosa C.A."/>
            <person name="Scheuner C."/>
            <person name="Sibirny A.A."/>
            <person name="Slot J.C."/>
            <person name="Stielow J.B."/>
            <person name="Sun H."/>
            <person name="Kurtzman C.P."/>
            <person name="Blackwell M."/>
            <person name="Grigoriev I.V."/>
            <person name="Jeffries T.W."/>
        </authorList>
    </citation>
    <scope>NUCLEOTIDE SEQUENCE [LARGE SCALE GENOMIC DNA]</scope>
    <source>
        <strain evidence="12 13">DSM 6958</strain>
    </source>
</reference>
<dbReference type="GO" id="GO:0005524">
    <property type="term" value="F:ATP binding"/>
    <property type="evidence" value="ECO:0007669"/>
    <property type="project" value="UniProtKB-UniRule"/>
</dbReference>
<dbReference type="GO" id="GO:0004674">
    <property type="term" value="F:protein serine/threonine kinase activity"/>
    <property type="evidence" value="ECO:0007669"/>
    <property type="project" value="UniProtKB-KW"/>
</dbReference>
<evidence type="ECO:0000256" key="2">
    <source>
        <dbReference type="ARBA" id="ARBA00022527"/>
    </source>
</evidence>
<sequence>MADSEKRKLLPNLITDLSLNAGAVSTPDSDVVPNLLSAHQDFPESQGHPDHQLQHHSHRHDLHLHPSSKLNHSEHPHSNDPEPVMALNSHQSTPPWSSVPPTHASSASQLALDPPSEGPPVSASVVPPTGPIAPPADLLESEPEFSDTDTDTKEEESEEDYRKGGYHPVRIGETYKNNRYIIVRKLGWGHFSTVWLAKDSANNDKHVALKVVRSAPQYTETAIDEIRMLRKIVEANPNHPGKAHVVELLDSFKHIGPNGTHVCMVFEVLGENLLGLIQKYDHRGIPMALVKQITKQVLLGLDYLHRECGVIHTDLKPENVLIEIGDVERVLKVLQEQEDQAKAKAQRRLDENNGSSDAHKGSKTLASRHAPGRRYRRPSVVTGSQPLPSPLRANKSGINFFADFAMTPSVESTKPASTLSTVTGAESIQNKAGNNEETNSIGPEAIIEPIDEPLSKFYIGSRKGSEDQDVLDTGVESSANPDSQASPPTSASSPATTPGSATATFDPSTTPLTRTTSSTVTALSDGLISVKIADLGNACWVNHHFTNDIQTRQYRSPEVLLGSYWGASADVWSMACMSFELLTGDYLFEPRSGSKFSKDDDHLGQVIELLGRLPKQVMLTGKWTSGFFNRRGELRNIPKLKPWALREVLKEKYNFDEEESTILNSFFLPMLELNPKKRAEAGGMTLHPWLRDTIGMECIQLEDREVGQPGEELVEGWSSECKKRR</sequence>
<feature type="region of interest" description="Disordered" evidence="10">
    <location>
        <begin position="412"/>
        <end position="440"/>
    </location>
</feature>
<evidence type="ECO:0000256" key="9">
    <source>
        <dbReference type="PROSITE-ProRule" id="PRU10141"/>
    </source>
</evidence>
<dbReference type="InterPro" id="IPR011009">
    <property type="entry name" value="Kinase-like_dom_sf"/>
</dbReference>
<dbReference type="OrthoDB" id="2649at2759"/>
<dbReference type="PROSITE" id="PS00108">
    <property type="entry name" value="PROTEIN_KINASE_ST"/>
    <property type="match status" value="1"/>
</dbReference>
<evidence type="ECO:0000256" key="7">
    <source>
        <dbReference type="ARBA" id="ARBA00047899"/>
    </source>
</evidence>
<dbReference type="EC" id="2.7.11.1" evidence="1"/>
<dbReference type="PROSITE" id="PS00107">
    <property type="entry name" value="PROTEIN_KINASE_ATP"/>
    <property type="match status" value="1"/>
</dbReference>
<evidence type="ECO:0000256" key="6">
    <source>
        <dbReference type="ARBA" id="ARBA00022840"/>
    </source>
</evidence>
<dbReference type="InterPro" id="IPR000719">
    <property type="entry name" value="Prot_kinase_dom"/>
</dbReference>
<comment type="catalytic activity">
    <reaction evidence="7">
        <text>L-threonyl-[protein] + ATP = O-phospho-L-threonyl-[protein] + ADP + H(+)</text>
        <dbReference type="Rhea" id="RHEA:46608"/>
        <dbReference type="Rhea" id="RHEA-COMP:11060"/>
        <dbReference type="Rhea" id="RHEA-COMP:11605"/>
        <dbReference type="ChEBI" id="CHEBI:15378"/>
        <dbReference type="ChEBI" id="CHEBI:30013"/>
        <dbReference type="ChEBI" id="CHEBI:30616"/>
        <dbReference type="ChEBI" id="CHEBI:61977"/>
        <dbReference type="ChEBI" id="CHEBI:456216"/>
        <dbReference type="EC" id="2.7.11.1"/>
    </reaction>
</comment>
<keyword evidence="13" id="KW-1185">Reference proteome</keyword>
<keyword evidence="3" id="KW-0808">Transferase</keyword>
<feature type="region of interest" description="Disordered" evidence="10">
    <location>
        <begin position="342"/>
        <end position="392"/>
    </location>
</feature>
<protein>
    <recommendedName>
        <fullName evidence="1">non-specific serine/threonine protein kinase</fullName>
        <ecNumber evidence="1">2.7.11.1</ecNumber>
    </recommendedName>
</protein>
<dbReference type="Pfam" id="PF00069">
    <property type="entry name" value="Pkinase"/>
    <property type="match status" value="2"/>
</dbReference>
<dbReference type="FunFam" id="1.10.510.10:FF:000409">
    <property type="entry name" value="CMGC/SRPK protein kinase"/>
    <property type="match status" value="1"/>
</dbReference>
<dbReference type="FunFam" id="3.30.200.20:FF:000076">
    <property type="entry name" value="CMGC/SRPK protein kinase"/>
    <property type="match status" value="1"/>
</dbReference>
<dbReference type="InterPro" id="IPR008271">
    <property type="entry name" value="Ser/Thr_kinase_AS"/>
</dbReference>
<name>A0A1E3PGG9_9ASCO</name>
<feature type="compositionally biased region" description="Low complexity" evidence="10">
    <location>
        <begin position="485"/>
        <end position="517"/>
    </location>
</feature>
<dbReference type="SUPFAM" id="SSF56112">
    <property type="entry name" value="Protein kinase-like (PK-like)"/>
    <property type="match status" value="1"/>
</dbReference>
<accession>A0A1E3PGG9</accession>
<feature type="compositionally biased region" description="Polar residues" evidence="10">
    <location>
        <begin position="475"/>
        <end position="484"/>
    </location>
</feature>
<feature type="binding site" evidence="9">
    <location>
        <position position="210"/>
    </location>
    <ligand>
        <name>ATP</name>
        <dbReference type="ChEBI" id="CHEBI:30616"/>
    </ligand>
</feature>
<feature type="compositionally biased region" description="Acidic residues" evidence="10">
    <location>
        <begin position="139"/>
        <end position="159"/>
    </location>
</feature>
<feature type="region of interest" description="Disordered" evidence="10">
    <location>
        <begin position="462"/>
        <end position="517"/>
    </location>
</feature>
<evidence type="ECO:0000313" key="12">
    <source>
        <dbReference type="EMBL" id="ODQ64314.1"/>
    </source>
</evidence>
<dbReference type="InterPro" id="IPR051334">
    <property type="entry name" value="SRPK"/>
</dbReference>
<dbReference type="Gene3D" id="1.10.510.10">
    <property type="entry name" value="Transferase(Phosphotransferase) domain 1"/>
    <property type="match status" value="1"/>
</dbReference>